<reference evidence="1 2" key="1">
    <citation type="submission" date="2024-04" db="EMBL/GenBank/DDBJ databases">
        <title>Okeanomitos corallinicola gen. &amp; sp. nov. (Nostocales, Cyanobacteria), a new toxic marine heterocyst-forming cyanobacterium from a coral reef.</title>
        <authorList>
            <person name="Li H."/>
            <person name="Li R."/>
            <person name="Kang J."/>
            <person name="Hii K.S."/>
            <person name="Mohamed H.F."/>
            <person name="Xu X."/>
            <person name="Luo Z."/>
        </authorList>
    </citation>
    <scope>NUCLEOTIDE SEQUENCE [LARGE SCALE GENOMIC DNA]</scope>
    <source>
        <strain evidence="1 2">TIOX110</strain>
    </source>
</reference>
<dbReference type="EMBL" id="CP150886">
    <property type="protein sequence ID" value="WZB88991.1"/>
    <property type="molecule type" value="Genomic_DNA"/>
</dbReference>
<dbReference type="Proteomes" id="UP001483337">
    <property type="component" value="Chromosome"/>
</dbReference>
<keyword evidence="2" id="KW-1185">Reference proteome</keyword>
<evidence type="ECO:0000313" key="1">
    <source>
        <dbReference type="EMBL" id="WZB88991.1"/>
    </source>
</evidence>
<organism evidence="1 2">
    <name type="scientific">Okeanomitos corallinicola TIOX110</name>
    <dbReference type="NCBI Taxonomy" id="3133117"/>
    <lineage>
        <taxon>Bacteria</taxon>
        <taxon>Bacillati</taxon>
        <taxon>Cyanobacteriota</taxon>
        <taxon>Cyanophyceae</taxon>
        <taxon>Nostocales</taxon>
        <taxon>Aphanizomenonaceae</taxon>
        <taxon>Okeanomitos</taxon>
    </lineage>
</organism>
<sequence length="128" mass="14518">MTEKQEKPLKWIASALDDLKNFPEDVKDVMGYALDLAQHGQKHPDAKPLHGFSGAGVLEIVDDFDGDTYRAIYTVKFEGVVYLLHSFQKKSKTGIATPKQDIELIKNRLKEAQKDYQKEIARKNGVKK</sequence>
<accession>A0ABZ2UV61</accession>
<gene>
    <name evidence="1" type="ORF">WJM97_04750</name>
</gene>
<name>A0ABZ2UV61_9CYAN</name>
<dbReference type="RefSeq" id="WP_353931896.1">
    <property type="nucleotide sequence ID" value="NZ_CP150886.1"/>
</dbReference>
<proteinExistence type="predicted"/>
<dbReference type="InterPro" id="IPR009241">
    <property type="entry name" value="HigB-like"/>
</dbReference>
<protein>
    <submittedName>
        <fullName evidence="1">Type II toxin-antitoxin system RelE/ParE family toxin</fullName>
    </submittedName>
</protein>
<evidence type="ECO:0000313" key="2">
    <source>
        <dbReference type="Proteomes" id="UP001483337"/>
    </source>
</evidence>
<dbReference type="Pfam" id="PF05973">
    <property type="entry name" value="Gp49"/>
    <property type="match status" value="1"/>
</dbReference>